<dbReference type="PANTHER" id="PTHR43132">
    <property type="entry name" value="ARSENICAL RESISTANCE OPERON REPRESSOR ARSR-RELATED"/>
    <property type="match status" value="1"/>
</dbReference>
<feature type="domain" description="HTH arsR-type" evidence="4">
    <location>
        <begin position="1"/>
        <end position="94"/>
    </location>
</feature>
<evidence type="ECO:0000313" key="6">
    <source>
        <dbReference type="Proteomes" id="UP000483286"/>
    </source>
</evidence>
<dbReference type="NCBIfam" id="NF033788">
    <property type="entry name" value="HTH_metalloreg"/>
    <property type="match status" value="1"/>
</dbReference>
<dbReference type="CDD" id="cd00090">
    <property type="entry name" value="HTH_ARSR"/>
    <property type="match status" value="1"/>
</dbReference>
<dbReference type="PROSITE" id="PS50987">
    <property type="entry name" value="HTH_ARSR_2"/>
    <property type="match status" value="1"/>
</dbReference>
<dbReference type="InterPro" id="IPR036390">
    <property type="entry name" value="WH_DNA-bd_sf"/>
</dbReference>
<dbReference type="GO" id="GO:0003677">
    <property type="term" value="F:DNA binding"/>
    <property type="evidence" value="ECO:0007669"/>
    <property type="project" value="UniProtKB-KW"/>
</dbReference>
<keyword evidence="6" id="KW-1185">Reference proteome</keyword>
<dbReference type="Proteomes" id="UP000483286">
    <property type="component" value="Unassembled WGS sequence"/>
</dbReference>
<keyword evidence="1" id="KW-0805">Transcription regulation</keyword>
<keyword evidence="2" id="KW-0238">DNA-binding</keyword>
<dbReference type="InterPro" id="IPR036388">
    <property type="entry name" value="WH-like_DNA-bd_sf"/>
</dbReference>
<comment type="caution">
    <text evidence="5">The sequence shown here is derived from an EMBL/GenBank/DDBJ whole genome shotgun (WGS) entry which is preliminary data.</text>
</comment>
<evidence type="ECO:0000256" key="3">
    <source>
        <dbReference type="ARBA" id="ARBA00023163"/>
    </source>
</evidence>
<dbReference type="InterPro" id="IPR051011">
    <property type="entry name" value="Metal_resp_trans_reg"/>
</dbReference>
<evidence type="ECO:0000313" key="5">
    <source>
        <dbReference type="EMBL" id="MVN86992.1"/>
    </source>
</evidence>
<dbReference type="PANTHER" id="PTHR43132:SF2">
    <property type="entry name" value="ARSENICAL RESISTANCE OPERON REPRESSOR ARSR-RELATED"/>
    <property type="match status" value="1"/>
</dbReference>
<evidence type="ECO:0000256" key="1">
    <source>
        <dbReference type="ARBA" id="ARBA00023015"/>
    </source>
</evidence>
<keyword evidence="3" id="KW-0804">Transcription</keyword>
<dbReference type="InterPro" id="IPR018656">
    <property type="entry name" value="DUF2087"/>
</dbReference>
<accession>A0A7C9HRM9</accession>
<reference evidence="5 6" key="1">
    <citation type="submission" date="2019-12" db="EMBL/GenBank/DDBJ databases">
        <title>Deinococcus sp. HMF7620 Genome sequencing and assembly.</title>
        <authorList>
            <person name="Kang H."/>
            <person name="Kim H."/>
            <person name="Joh K."/>
        </authorList>
    </citation>
    <scope>NUCLEOTIDE SEQUENCE [LARGE SCALE GENOMIC DNA]</scope>
    <source>
        <strain evidence="5 6">HMF7620</strain>
    </source>
</reference>
<dbReference type="PRINTS" id="PR00778">
    <property type="entry name" value="HTHARSR"/>
</dbReference>
<dbReference type="InterPro" id="IPR011991">
    <property type="entry name" value="ArsR-like_HTH"/>
</dbReference>
<proteinExistence type="predicted"/>
<name>A0A7C9HRM9_9DEIO</name>
<dbReference type="Pfam" id="PF12840">
    <property type="entry name" value="HTH_20"/>
    <property type="match status" value="1"/>
</dbReference>
<dbReference type="Pfam" id="PF09860">
    <property type="entry name" value="DUF2087"/>
    <property type="match status" value="1"/>
</dbReference>
<gene>
    <name evidence="5" type="ORF">GO986_09460</name>
</gene>
<dbReference type="EMBL" id="WQLB01000010">
    <property type="protein sequence ID" value="MVN86992.1"/>
    <property type="molecule type" value="Genomic_DNA"/>
</dbReference>
<dbReference type="Gene3D" id="1.10.10.10">
    <property type="entry name" value="Winged helix-like DNA-binding domain superfamily/Winged helix DNA-binding domain"/>
    <property type="match status" value="1"/>
</dbReference>
<dbReference type="SMART" id="SM00418">
    <property type="entry name" value="HTH_ARSR"/>
    <property type="match status" value="1"/>
</dbReference>
<evidence type="ECO:0000256" key="2">
    <source>
        <dbReference type="ARBA" id="ARBA00023125"/>
    </source>
</evidence>
<dbReference type="GO" id="GO:0003700">
    <property type="term" value="F:DNA-binding transcription factor activity"/>
    <property type="evidence" value="ECO:0007669"/>
    <property type="project" value="InterPro"/>
</dbReference>
<dbReference type="InterPro" id="IPR001845">
    <property type="entry name" value="HTH_ArsR_DNA-bd_dom"/>
</dbReference>
<dbReference type="RefSeq" id="WP_157459047.1">
    <property type="nucleotide sequence ID" value="NZ_WQLB01000010.1"/>
</dbReference>
<protein>
    <submittedName>
        <fullName evidence="5">Metalloregulator ArsR/SmtB family transcription factor</fullName>
    </submittedName>
</protein>
<organism evidence="5 6">
    <name type="scientific">Deinococcus arboris</name>
    <dbReference type="NCBI Taxonomy" id="2682977"/>
    <lineage>
        <taxon>Bacteria</taxon>
        <taxon>Thermotogati</taxon>
        <taxon>Deinococcota</taxon>
        <taxon>Deinococci</taxon>
        <taxon>Deinococcales</taxon>
        <taxon>Deinococcaceae</taxon>
        <taxon>Deinococcus</taxon>
    </lineage>
</organism>
<dbReference type="SUPFAM" id="SSF46785">
    <property type="entry name" value="Winged helix' DNA-binding domain"/>
    <property type="match status" value="1"/>
</dbReference>
<evidence type="ECO:0000259" key="4">
    <source>
        <dbReference type="PROSITE" id="PS50987"/>
    </source>
</evidence>
<sequence length="186" mass="20472">MSAELTRTAALFRALSHPARLSLLRLVWTQEASGEGLARLMNLAPATVSHHLAQLTEAGLLTTRQDGHHRLHRAATATLDLPLGDLVRGAATPPSSSDPYEGRVLRAFFKEGRLTVLPAQHKKRDVVLRELASLFDPGRRYPEREVNAVLGEVYSDVMTLRRELVGLGVLAREAGVYWRPEATPLA</sequence>
<dbReference type="AlphaFoldDB" id="A0A7C9HRM9"/>